<evidence type="ECO:0000313" key="2">
    <source>
        <dbReference type="EMBL" id="MBB4658516.1"/>
    </source>
</evidence>
<evidence type="ECO:0000256" key="1">
    <source>
        <dbReference type="SAM" id="SignalP"/>
    </source>
</evidence>
<dbReference type="Proteomes" id="UP000563524">
    <property type="component" value="Unassembled WGS sequence"/>
</dbReference>
<reference evidence="2 3" key="1">
    <citation type="submission" date="2020-08" db="EMBL/GenBank/DDBJ databases">
        <title>Genomic Encyclopedia of Type Strains, Phase IV (KMG-IV): sequencing the most valuable type-strain genomes for metagenomic binning, comparative biology and taxonomic classification.</title>
        <authorList>
            <person name="Goeker M."/>
        </authorList>
    </citation>
    <scope>NUCLEOTIDE SEQUENCE [LARGE SCALE GENOMIC DNA]</scope>
    <source>
        <strain evidence="2 3">DSM 102850</strain>
    </source>
</reference>
<dbReference type="RefSeq" id="WP_183816403.1">
    <property type="nucleotide sequence ID" value="NZ_JACHOB010000001.1"/>
</dbReference>
<keyword evidence="1" id="KW-0732">Signal</keyword>
<feature type="signal peptide" evidence="1">
    <location>
        <begin position="1"/>
        <end position="20"/>
    </location>
</feature>
<evidence type="ECO:0000313" key="3">
    <source>
        <dbReference type="Proteomes" id="UP000563524"/>
    </source>
</evidence>
<comment type="caution">
    <text evidence="2">The sequence shown here is derived from an EMBL/GenBank/DDBJ whole genome shotgun (WGS) entry which is preliminary data.</text>
</comment>
<sequence>MTLRFLLALPVALLMLTGSAAGFQQAISHYRGTLIALPDPPPTALAVRLSELERRPTFHSAIGPCVLFSIPHPRDEVARIRAEDGKNDNLP</sequence>
<proteinExistence type="predicted"/>
<gene>
    <name evidence="2" type="ORF">GGQ59_001016</name>
</gene>
<protein>
    <submittedName>
        <fullName evidence="2">Uncharacterized protein</fullName>
    </submittedName>
</protein>
<keyword evidence="3" id="KW-1185">Reference proteome</keyword>
<name>A0A840I0C3_9PROT</name>
<feature type="chain" id="PRO_5032765770" evidence="1">
    <location>
        <begin position="21"/>
        <end position="91"/>
    </location>
</feature>
<dbReference type="EMBL" id="JACHOB010000001">
    <property type="protein sequence ID" value="MBB4658516.1"/>
    <property type="molecule type" value="Genomic_DNA"/>
</dbReference>
<dbReference type="AlphaFoldDB" id="A0A840I0C3"/>
<accession>A0A840I0C3</accession>
<organism evidence="2 3">
    <name type="scientific">Parvularcula dongshanensis</name>
    <dbReference type="NCBI Taxonomy" id="1173995"/>
    <lineage>
        <taxon>Bacteria</taxon>
        <taxon>Pseudomonadati</taxon>
        <taxon>Pseudomonadota</taxon>
        <taxon>Alphaproteobacteria</taxon>
        <taxon>Parvularculales</taxon>
        <taxon>Parvularculaceae</taxon>
        <taxon>Parvularcula</taxon>
    </lineage>
</organism>